<evidence type="ECO:0000256" key="1">
    <source>
        <dbReference type="SAM" id="MobiDB-lite"/>
    </source>
</evidence>
<feature type="region of interest" description="Disordered" evidence="1">
    <location>
        <begin position="1"/>
        <end position="53"/>
    </location>
</feature>
<dbReference type="Proteomes" id="UP000708208">
    <property type="component" value="Unassembled WGS sequence"/>
</dbReference>
<organism evidence="2 3">
    <name type="scientific">Allacma fusca</name>
    <dbReference type="NCBI Taxonomy" id="39272"/>
    <lineage>
        <taxon>Eukaryota</taxon>
        <taxon>Metazoa</taxon>
        <taxon>Ecdysozoa</taxon>
        <taxon>Arthropoda</taxon>
        <taxon>Hexapoda</taxon>
        <taxon>Collembola</taxon>
        <taxon>Symphypleona</taxon>
        <taxon>Sminthuridae</taxon>
        <taxon>Allacma</taxon>
    </lineage>
</organism>
<evidence type="ECO:0000313" key="3">
    <source>
        <dbReference type="Proteomes" id="UP000708208"/>
    </source>
</evidence>
<reference evidence="2" key="1">
    <citation type="submission" date="2021-06" db="EMBL/GenBank/DDBJ databases">
        <authorList>
            <person name="Hodson N. C."/>
            <person name="Mongue J. A."/>
            <person name="Jaron S. K."/>
        </authorList>
    </citation>
    <scope>NUCLEOTIDE SEQUENCE</scope>
</reference>
<accession>A0A8J2KLR6</accession>
<feature type="compositionally biased region" description="Low complexity" evidence="1">
    <location>
        <begin position="13"/>
        <end position="22"/>
    </location>
</feature>
<evidence type="ECO:0000313" key="2">
    <source>
        <dbReference type="EMBL" id="CAG7820306.1"/>
    </source>
</evidence>
<gene>
    <name evidence="2" type="ORF">AFUS01_LOCUS30704</name>
</gene>
<dbReference type="AlphaFoldDB" id="A0A8J2KLR6"/>
<feature type="non-terminal residue" evidence="2">
    <location>
        <position position="53"/>
    </location>
</feature>
<proteinExistence type="predicted"/>
<sequence>MTAAAQAQVKANSSASSGSRYSMPHRGTQSFDQGGAGIPTSGGSLRSAASVPA</sequence>
<keyword evidence="3" id="KW-1185">Reference proteome</keyword>
<protein>
    <submittedName>
        <fullName evidence="2">Uncharacterized protein</fullName>
    </submittedName>
</protein>
<dbReference type="EMBL" id="CAJVCH010474913">
    <property type="protein sequence ID" value="CAG7820306.1"/>
    <property type="molecule type" value="Genomic_DNA"/>
</dbReference>
<comment type="caution">
    <text evidence="2">The sequence shown here is derived from an EMBL/GenBank/DDBJ whole genome shotgun (WGS) entry which is preliminary data.</text>
</comment>
<name>A0A8J2KLR6_9HEXA</name>